<dbReference type="PANTHER" id="PTHR15728:SF0">
    <property type="entry name" value="PAN2-PAN3 DEADENYLATION COMPLEX CATALYTIC SUBUNIT PAN2"/>
    <property type="match status" value="1"/>
</dbReference>
<dbReference type="Gene3D" id="3.30.420.10">
    <property type="entry name" value="Ribonuclease H-like superfamily/Ribonuclease H"/>
    <property type="match status" value="1"/>
</dbReference>
<dbReference type="InterPro" id="IPR013520">
    <property type="entry name" value="Ribonucl_H"/>
</dbReference>
<feature type="non-terminal residue" evidence="2">
    <location>
        <position position="1"/>
    </location>
</feature>
<dbReference type="SUPFAM" id="SSF53098">
    <property type="entry name" value="Ribonuclease H-like"/>
    <property type="match status" value="1"/>
</dbReference>
<gene>
    <name evidence="2" type="ORF">TCAL_07490</name>
</gene>
<name>A0A553PT14_TIGCA</name>
<dbReference type="PANTHER" id="PTHR15728">
    <property type="entry name" value="DEADENYLATION COMPLEX CATALYTIC SUBUNIT PAN2"/>
    <property type="match status" value="1"/>
</dbReference>
<dbReference type="GO" id="GO:0004535">
    <property type="term" value="F:poly(A)-specific ribonuclease activity"/>
    <property type="evidence" value="ECO:0007669"/>
    <property type="project" value="TreeGrafter"/>
</dbReference>
<evidence type="ECO:0000313" key="3">
    <source>
        <dbReference type="Proteomes" id="UP000318571"/>
    </source>
</evidence>
<dbReference type="OMA" id="GLKNDFC"/>
<accession>A0A553PT14</accession>
<evidence type="ECO:0000259" key="1">
    <source>
        <dbReference type="Pfam" id="PF00929"/>
    </source>
</evidence>
<evidence type="ECO:0000313" key="2">
    <source>
        <dbReference type="EMBL" id="TRY80819.1"/>
    </source>
</evidence>
<dbReference type="GO" id="GO:0000289">
    <property type="term" value="P:nuclear-transcribed mRNA poly(A) tail shortening"/>
    <property type="evidence" value="ECO:0007669"/>
    <property type="project" value="TreeGrafter"/>
</dbReference>
<dbReference type="InterPro" id="IPR036397">
    <property type="entry name" value="RNaseH_sf"/>
</dbReference>
<dbReference type="GO" id="GO:0003676">
    <property type="term" value="F:nucleic acid binding"/>
    <property type="evidence" value="ECO:0007669"/>
    <property type="project" value="InterPro"/>
</dbReference>
<protein>
    <recommendedName>
        <fullName evidence="1">Exonuclease domain-containing protein</fullName>
    </recommendedName>
</protein>
<dbReference type="GO" id="GO:0031251">
    <property type="term" value="C:PAN complex"/>
    <property type="evidence" value="ECO:0007669"/>
    <property type="project" value="TreeGrafter"/>
</dbReference>
<dbReference type="GO" id="GO:0000932">
    <property type="term" value="C:P-body"/>
    <property type="evidence" value="ECO:0007669"/>
    <property type="project" value="TreeGrafter"/>
</dbReference>
<proteinExistence type="predicted"/>
<organism evidence="2 3">
    <name type="scientific">Tigriopus californicus</name>
    <name type="common">Marine copepod</name>
    <dbReference type="NCBI Taxonomy" id="6832"/>
    <lineage>
        <taxon>Eukaryota</taxon>
        <taxon>Metazoa</taxon>
        <taxon>Ecdysozoa</taxon>
        <taxon>Arthropoda</taxon>
        <taxon>Crustacea</taxon>
        <taxon>Multicrustacea</taxon>
        <taxon>Hexanauplia</taxon>
        <taxon>Copepoda</taxon>
        <taxon>Harpacticoida</taxon>
        <taxon>Harpacticidae</taxon>
        <taxon>Tigriopus</taxon>
    </lineage>
</organism>
<dbReference type="Pfam" id="PF00929">
    <property type="entry name" value="RNase_T"/>
    <property type="match status" value="1"/>
</dbReference>
<dbReference type="Proteomes" id="UP000318571">
    <property type="component" value="Chromosome 12"/>
</dbReference>
<dbReference type="InterPro" id="IPR050785">
    <property type="entry name" value="PAN2-PAN3_catalytic_subunit"/>
</dbReference>
<dbReference type="InterPro" id="IPR012337">
    <property type="entry name" value="RNaseH-like_sf"/>
</dbReference>
<dbReference type="EMBL" id="VCGU01000001">
    <property type="protein sequence ID" value="TRY80819.1"/>
    <property type="molecule type" value="Genomic_DNA"/>
</dbReference>
<dbReference type="AlphaFoldDB" id="A0A553PT14"/>
<comment type="caution">
    <text evidence="2">The sequence shown here is derived from an EMBL/GenBank/DDBJ whole genome shotgun (WGS) entry which is preliminary data.</text>
</comment>
<dbReference type="STRING" id="6832.A0A553PT14"/>
<keyword evidence="3" id="KW-1185">Reference proteome</keyword>
<sequence length="135" mass="15258">PFIDDHISCEEEVHDYVTKYSGIHPGDLDPQMSSKYLTSLKTTYKKILYLVDAGCIFVGHGLKNDFCMLNVVVPPEQVVDTVHLFHLPNQRLLSLKFLAWYFLGKYIQGVNHDSLKMQSLPWSSTKSTAISGPAK</sequence>
<reference evidence="2 3" key="1">
    <citation type="journal article" date="2018" name="Nat. Ecol. Evol.">
        <title>Genomic signatures of mitonuclear coevolution across populations of Tigriopus californicus.</title>
        <authorList>
            <person name="Barreto F.S."/>
            <person name="Watson E.T."/>
            <person name="Lima T.G."/>
            <person name="Willett C.S."/>
            <person name="Edmands S."/>
            <person name="Li W."/>
            <person name="Burton R.S."/>
        </authorList>
    </citation>
    <scope>NUCLEOTIDE SEQUENCE [LARGE SCALE GENOMIC DNA]</scope>
    <source>
        <strain evidence="2 3">San Diego</strain>
    </source>
</reference>
<feature type="domain" description="Exonuclease" evidence="1">
    <location>
        <begin position="2"/>
        <end position="115"/>
    </location>
</feature>